<evidence type="ECO:0000313" key="1">
    <source>
        <dbReference type="EMBL" id="ANH51647.1"/>
    </source>
</evidence>
<keyword evidence="2" id="KW-1185">Reference proteome</keyword>
<dbReference type="EMBL" id="KU886223">
    <property type="protein sequence ID" value="ANH51647.1"/>
    <property type="molecule type" value="Genomic_DNA"/>
</dbReference>
<evidence type="ECO:0000313" key="2">
    <source>
        <dbReference type="Proteomes" id="UP000222975"/>
    </source>
</evidence>
<accession>A0A173GDD9</accession>
<proteinExistence type="predicted"/>
<gene>
    <name evidence="1" type="ORF">SIMMY50_185</name>
</gene>
<dbReference type="Proteomes" id="UP000222975">
    <property type="component" value="Segment"/>
</dbReference>
<sequence>MNDLSKLFSNSPVSAVVTAPTVRTEADKWAVWNRDVIYVPGVPVTATKNYIVPKPDDLIWDKAQGWFYVSHVDLEGDLTSTLEPWSPAMTEGGDTDDLVVLGNISRLTSEFIICAIDYSQMPPTMIVDDRIQINGSKAKYAKVFLGTDIGKAGQVVSCMYDSSGNVVSENIPLELMALPGMINKTIRRPAVANCTTTIPDGELLSLVVYDDQGGWIPPVYRMVAQNSAFVRQAESGQKYVKGIQLLSPFASSSNPSLLEIPVNVNGLASVEMRGRVWYSDNTYKDLSVDGTKMVLNGAREYIPTIVGQRANVTLTYFLSNDEAAISANPGEITHVDETYDITTVDAVGAYSPKLYGYPVWDNATSTYRLTWWLYNLDRQIAYEVTNKVDLAVNSPAFDPALYGTVQHLKAAVTLSQVDSRFKAYRHVQAIDITLYQAATLNGTAWTVGFDPGQTPQFGPGLKATIKSMAANNRRMRIDAGIATYADWLDQLYYNIRPLRAVNSETKAPEPTHFILYIDDTHEYRFPIANWNQDLPVDVNVDNGQSVFVKWIKADSGNTELQLGISSLVAKTA</sequence>
<reference evidence="2" key="1">
    <citation type="submission" date="2016-03" db="EMBL/GenBank/DDBJ databases">
        <authorList>
            <person name="Sharma R."/>
            <person name="Simister A.R."/>
            <person name="Berg J.A."/>
            <person name="Jensen G.L."/>
            <person name="Keele B.R."/>
            <person name="Ward M.E.H."/>
            <person name="Breakwell D.P."/>
            <person name="Hope S."/>
            <person name="Grose J.H."/>
        </authorList>
    </citation>
    <scope>NUCLEOTIDE SEQUENCE [LARGE SCALE GENOMIC DNA]</scope>
</reference>
<organism evidence="1 2">
    <name type="scientific">Erwinia phage vB_EamM_Simmy50</name>
    <dbReference type="NCBI Taxonomy" id="1815988"/>
    <lineage>
        <taxon>Viruses</taxon>
        <taxon>Duplodnaviria</taxon>
        <taxon>Heunggongvirae</taxon>
        <taxon>Uroviricota</taxon>
        <taxon>Caudoviricetes</taxon>
        <taxon>Chimalliviridae</taxon>
        <taxon>Agricanvirus</taxon>
        <taxon>Agricanvirus simmy50</taxon>
    </lineage>
</organism>
<name>A0A173GDD9_9CAUD</name>
<protein>
    <submittedName>
        <fullName evidence="1">Putative virion structural protein</fullName>
    </submittedName>
</protein>